<organism evidence="2 3">
    <name type="scientific">Aldrovandia affinis</name>
    <dbReference type="NCBI Taxonomy" id="143900"/>
    <lineage>
        <taxon>Eukaryota</taxon>
        <taxon>Metazoa</taxon>
        <taxon>Chordata</taxon>
        <taxon>Craniata</taxon>
        <taxon>Vertebrata</taxon>
        <taxon>Euteleostomi</taxon>
        <taxon>Actinopterygii</taxon>
        <taxon>Neopterygii</taxon>
        <taxon>Teleostei</taxon>
        <taxon>Notacanthiformes</taxon>
        <taxon>Halosauridae</taxon>
        <taxon>Aldrovandia</taxon>
    </lineage>
</organism>
<dbReference type="SUPFAM" id="SSF53098">
    <property type="entry name" value="Ribonuclease H-like"/>
    <property type="match status" value="1"/>
</dbReference>
<dbReference type="AlphaFoldDB" id="A0AAD7T6I9"/>
<accession>A0AAD7T6I9</accession>
<dbReference type="GO" id="GO:0046983">
    <property type="term" value="F:protein dimerization activity"/>
    <property type="evidence" value="ECO:0007669"/>
    <property type="project" value="InterPro"/>
</dbReference>
<gene>
    <name evidence="2" type="ORF">AAFF_G00008010</name>
</gene>
<dbReference type="InterPro" id="IPR012337">
    <property type="entry name" value="RNaseH-like_sf"/>
</dbReference>
<evidence type="ECO:0000313" key="3">
    <source>
        <dbReference type="Proteomes" id="UP001221898"/>
    </source>
</evidence>
<dbReference type="PANTHER" id="PTHR46880:SF5">
    <property type="entry name" value="DUF4371 DOMAIN-CONTAINING PROTEIN"/>
    <property type="match status" value="1"/>
</dbReference>
<dbReference type="Proteomes" id="UP001221898">
    <property type="component" value="Unassembled WGS sequence"/>
</dbReference>
<feature type="domain" description="HAT C-terminal dimerisation" evidence="1">
    <location>
        <begin position="407"/>
        <end position="465"/>
    </location>
</feature>
<dbReference type="PANTHER" id="PTHR46880">
    <property type="entry name" value="RAS-ASSOCIATING DOMAIN-CONTAINING PROTEIN"/>
    <property type="match status" value="1"/>
</dbReference>
<dbReference type="EMBL" id="JAINUG010000010">
    <property type="protein sequence ID" value="KAJ8415103.1"/>
    <property type="molecule type" value="Genomic_DNA"/>
</dbReference>
<keyword evidence="3" id="KW-1185">Reference proteome</keyword>
<sequence length="504" mass="57191">MTTSGGCVAIHRYRLAPYLGELKPDFSHASHWWWLRLRNLTKPQGSALGELPAASKLVYEAKRMRKFVPAWTDHFPWLRYTEEGGEETMHCSTCRNSPDIADTSSSLFKGTGSFRYDTLSTHAISKRQQLTEAADRAGQRGPDAPLPPVLTGLHRTEETMLAKMTNIMHTAYYVAKEEQPFTRFTTLHGLINRTGGQLPNCYASNKACERFVVDIYEMEQEKLLQNDGATDTATLENELVYVRYMDKEGPVNSYSKIEDVKHANAAGVLEAVYAAFNEAGLVDWKERLVGFGSDGAVVNVGCRTDNTKMQQLQATLVSICERYHYAPKALRELRMIAEAMEEKVLKPTTLHGARWVPYVHRVFQKDSVTVCEAVESQERCFWNLSSLKIRMGPCMETFVEQSNGSGCYKEERRATFQCLSHLMHIYMVLPVSTAVCERGFSTLKRVKTDWRSSLTTAQLQRLMFISIEGPALEDFDAASAAQRWWTSSLRRRRPGFNPWSSRET</sequence>
<reference evidence="2" key="1">
    <citation type="journal article" date="2023" name="Science">
        <title>Genome structures resolve the early diversification of teleost fishes.</title>
        <authorList>
            <person name="Parey E."/>
            <person name="Louis A."/>
            <person name="Montfort J."/>
            <person name="Bouchez O."/>
            <person name="Roques C."/>
            <person name="Iampietro C."/>
            <person name="Lluch J."/>
            <person name="Castinel A."/>
            <person name="Donnadieu C."/>
            <person name="Desvignes T."/>
            <person name="Floi Bucao C."/>
            <person name="Jouanno E."/>
            <person name="Wen M."/>
            <person name="Mejri S."/>
            <person name="Dirks R."/>
            <person name="Jansen H."/>
            <person name="Henkel C."/>
            <person name="Chen W.J."/>
            <person name="Zahm M."/>
            <person name="Cabau C."/>
            <person name="Klopp C."/>
            <person name="Thompson A.W."/>
            <person name="Robinson-Rechavi M."/>
            <person name="Braasch I."/>
            <person name="Lecointre G."/>
            <person name="Bobe J."/>
            <person name="Postlethwait J.H."/>
            <person name="Berthelot C."/>
            <person name="Roest Crollius H."/>
            <person name="Guiguen Y."/>
        </authorList>
    </citation>
    <scope>NUCLEOTIDE SEQUENCE</scope>
    <source>
        <strain evidence="2">NC1722</strain>
    </source>
</reference>
<comment type="caution">
    <text evidence="2">The sequence shown here is derived from an EMBL/GenBank/DDBJ whole genome shotgun (WGS) entry which is preliminary data.</text>
</comment>
<protein>
    <recommendedName>
        <fullName evidence="1">HAT C-terminal dimerisation domain-containing protein</fullName>
    </recommendedName>
</protein>
<dbReference type="Pfam" id="PF05699">
    <property type="entry name" value="Dimer_Tnp_hAT"/>
    <property type="match status" value="1"/>
</dbReference>
<name>A0AAD7T6I9_9TELE</name>
<proteinExistence type="predicted"/>
<evidence type="ECO:0000313" key="2">
    <source>
        <dbReference type="EMBL" id="KAJ8415103.1"/>
    </source>
</evidence>
<evidence type="ECO:0000259" key="1">
    <source>
        <dbReference type="Pfam" id="PF05699"/>
    </source>
</evidence>
<dbReference type="InterPro" id="IPR008906">
    <property type="entry name" value="HATC_C_dom"/>
</dbReference>